<name>A0AA35SMY5_GEOBA</name>
<dbReference type="PANTHER" id="PTHR16897:SF2">
    <property type="entry name" value="OS03G0226600 PROTEIN"/>
    <property type="match status" value="1"/>
</dbReference>
<evidence type="ECO:0000313" key="2">
    <source>
        <dbReference type="Proteomes" id="UP001174909"/>
    </source>
</evidence>
<sequence length="413" mass="43618">MSRFSLASIEDLFFNPPHRVIVDDAQSSVVFNGLTPLLDAMFTSTSNYIAANWDGLDDLQSGIFAYRWWVGSELGNDDAVLPTDPHMHLIGGQRAWTNTGLATGLDLADGSYYISVQAISSVEYGGPLVTTIHHSTPYILDTTPPQLNDVIISDYDTLNNLLLFSYNASDEGSGLRSVSLSLGRTEHDTELLAWTGVGTAGNGIVTVVIPDGVDTWVKLRATNNAGLSSVAVSETAILVDRSAPVVGSYGDGGNIDSGDVEFQSGTDELCVHATGVADPESGISQILWEAGTSPGGSDTVATTDVTDALLGSGAVCRSGGLSLLHNTTYYSTLYITNGAITNYTTTLFTNVRVDTTKPVGGTVHTGTGSRRDLPYSSDITTVSASWEGFRDYDSGISLYTVSVSLRVPDSVGL</sequence>
<organism evidence="1 2">
    <name type="scientific">Geodia barretti</name>
    <name type="common">Barrett's horny sponge</name>
    <dbReference type="NCBI Taxonomy" id="519541"/>
    <lineage>
        <taxon>Eukaryota</taxon>
        <taxon>Metazoa</taxon>
        <taxon>Porifera</taxon>
        <taxon>Demospongiae</taxon>
        <taxon>Heteroscleromorpha</taxon>
        <taxon>Tetractinellida</taxon>
        <taxon>Astrophorina</taxon>
        <taxon>Geodiidae</taxon>
        <taxon>Geodia</taxon>
    </lineage>
</organism>
<dbReference type="Proteomes" id="UP001174909">
    <property type="component" value="Unassembled WGS sequence"/>
</dbReference>
<dbReference type="PANTHER" id="PTHR16897">
    <property type="entry name" value="OS10G0105400 PROTEIN"/>
    <property type="match status" value="1"/>
</dbReference>
<accession>A0AA35SMY5</accession>
<protein>
    <submittedName>
        <fullName evidence="1">Uncharacterized protein</fullName>
    </submittedName>
</protein>
<dbReference type="EMBL" id="CASHTH010002629">
    <property type="protein sequence ID" value="CAI8032803.1"/>
    <property type="molecule type" value="Genomic_DNA"/>
</dbReference>
<proteinExistence type="predicted"/>
<gene>
    <name evidence="1" type="ORF">GBAR_LOCUS18526</name>
</gene>
<dbReference type="AlphaFoldDB" id="A0AA35SMY5"/>
<reference evidence="1" key="1">
    <citation type="submission" date="2023-03" db="EMBL/GenBank/DDBJ databases">
        <authorList>
            <person name="Steffen K."/>
            <person name="Cardenas P."/>
        </authorList>
    </citation>
    <scope>NUCLEOTIDE SEQUENCE</scope>
</reference>
<comment type="caution">
    <text evidence="1">The sequence shown here is derived from an EMBL/GenBank/DDBJ whole genome shotgun (WGS) entry which is preliminary data.</text>
</comment>
<evidence type="ECO:0000313" key="1">
    <source>
        <dbReference type="EMBL" id="CAI8032803.1"/>
    </source>
</evidence>
<keyword evidence="2" id="KW-1185">Reference proteome</keyword>